<evidence type="ECO:0000313" key="2">
    <source>
        <dbReference type="EMBL" id="MFD2142368.1"/>
    </source>
</evidence>
<dbReference type="RefSeq" id="WP_213354071.1">
    <property type="nucleotide sequence ID" value="NZ_JAHBGB010000037.1"/>
</dbReference>
<protein>
    <submittedName>
        <fullName evidence="2">Enterotoxin A family protein</fullName>
    </submittedName>
</protein>
<accession>A0ABW4Z2A0</accession>
<sequence>MTSGEFKMVPVAEPYDGSQAPMMGAGYDAALAAAPAHAEAVPPDLLSEIVEVLGTYVIMGPGKCTIGRPHVDRAVAVLERAMAVKASPPPTDAEAVRRAALEEVVAWHKDEIARLERQIEENNEYRRRIGRNYTIASEANEACLSGIRHHRMSIDAIMAFSSQPPATGCRWAAISEKEEGSALLRPQPPTGGEDA</sequence>
<proteinExistence type="predicted"/>
<comment type="caution">
    <text evidence="2">The sequence shown here is derived from an EMBL/GenBank/DDBJ whole genome shotgun (WGS) entry which is preliminary data.</text>
</comment>
<dbReference type="Proteomes" id="UP001597299">
    <property type="component" value="Unassembled WGS sequence"/>
</dbReference>
<reference evidence="3" key="1">
    <citation type="journal article" date="2019" name="Int. J. Syst. Evol. Microbiol.">
        <title>The Global Catalogue of Microorganisms (GCM) 10K type strain sequencing project: providing services to taxonomists for standard genome sequencing and annotation.</title>
        <authorList>
            <consortium name="The Broad Institute Genomics Platform"/>
            <consortium name="The Broad Institute Genome Sequencing Center for Infectious Disease"/>
            <person name="Wu L."/>
            <person name="Ma J."/>
        </authorList>
    </citation>
    <scope>NUCLEOTIDE SEQUENCE [LARGE SCALE GENOMIC DNA]</scope>
    <source>
        <strain evidence="3">CCM 7435</strain>
    </source>
</reference>
<feature type="coiled-coil region" evidence="1">
    <location>
        <begin position="98"/>
        <end position="128"/>
    </location>
</feature>
<gene>
    <name evidence="2" type="ORF">ACFSNC_18330</name>
</gene>
<organism evidence="2 3">
    <name type="scientific">Ancylobacter oerskovii</name>
    <dbReference type="NCBI Taxonomy" id="459519"/>
    <lineage>
        <taxon>Bacteria</taxon>
        <taxon>Pseudomonadati</taxon>
        <taxon>Pseudomonadota</taxon>
        <taxon>Alphaproteobacteria</taxon>
        <taxon>Hyphomicrobiales</taxon>
        <taxon>Xanthobacteraceae</taxon>
        <taxon>Ancylobacter</taxon>
    </lineage>
</organism>
<dbReference type="EMBL" id="JBHUHD010000001">
    <property type="protein sequence ID" value="MFD2142368.1"/>
    <property type="molecule type" value="Genomic_DNA"/>
</dbReference>
<keyword evidence="3" id="KW-1185">Reference proteome</keyword>
<keyword evidence="1" id="KW-0175">Coiled coil</keyword>
<evidence type="ECO:0000256" key="1">
    <source>
        <dbReference type="SAM" id="Coils"/>
    </source>
</evidence>
<name>A0ABW4Z2A0_9HYPH</name>
<evidence type="ECO:0000313" key="3">
    <source>
        <dbReference type="Proteomes" id="UP001597299"/>
    </source>
</evidence>